<dbReference type="STRING" id="52770.BSZ40_09570"/>
<comment type="caution">
    <text evidence="2">The sequence shown here is derived from an EMBL/GenBank/DDBJ whole genome shotgun (WGS) entry which is preliminary data.</text>
</comment>
<dbReference type="InterPro" id="IPR036388">
    <property type="entry name" value="WH-like_DNA-bd_sf"/>
</dbReference>
<gene>
    <name evidence="2" type="ORF">BSZ40_09570</name>
</gene>
<dbReference type="AlphaFoldDB" id="A0A1Q5PU43"/>
<accession>A0A1Q5PU43</accession>
<evidence type="ECO:0000259" key="1">
    <source>
        <dbReference type="PROSITE" id="PS50995"/>
    </source>
</evidence>
<dbReference type="RefSeq" id="WP_073825742.1">
    <property type="nucleotide sequence ID" value="NZ_MQVS01000011.1"/>
</dbReference>
<protein>
    <recommendedName>
        <fullName evidence="1">HTH marR-type domain-containing protein</fullName>
    </recommendedName>
</protein>
<dbReference type="PANTHER" id="PTHR33164:SF43">
    <property type="entry name" value="HTH-TYPE TRANSCRIPTIONAL REPRESSOR YETL"/>
    <property type="match status" value="1"/>
</dbReference>
<reference evidence="3" key="1">
    <citation type="submission" date="2016-12" db="EMBL/GenBank/DDBJ databases">
        <authorList>
            <person name="Meng X."/>
        </authorList>
    </citation>
    <scope>NUCLEOTIDE SEQUENCE [LARGE SCALE GENOMIC DNA]</scope>
    <source>
        <strain evidence="3">DSM 20732</strain>
    </source>
</reference>
<dbReference type="SMART" id="SM00347">
    <property type="entry name" value="HTH_MARR"/>
    <property type="match status" value="1"/>
</dbReference>
<dbReference type="InParanoid" id="A0A1Q5PU43"/>
<dbReference type="SUPFAM" id="SSF46785">
    <property type="entry name" value="Winged helix' DNA-binding domain"/>
    <property type="match status" value="1"/>
</dbReference>
<evidence type="ECO:0000313" key="2">
    <source>
        <dbReference type="EMBL" id="OKL50999.1"/>
    </source>
</evidence>
<dbReference type="Proteomes" id="UP000185612">
    <property type="component" value="Unassembled WGS sequence"/>
</dbReference>
<name>A0A1Q5PU43_9ACTO</name>
<dbReference type="GO" id="GO:0003700">
    <property type="term" value="F:DNA-binding transcription factor activity"/>
    <property type="evidence" value="ECO:0007669"/>
    <property type="project" value="InterPro"/>
</dbReference>
<dbReference type="OrthoDB" id="162531at2"/>
<dbReference type="InterPro" id="IPR036390">
    <property type="entry name" value="WH_DNA-bd_sf"/>
</dbReference>
<dbReference type="InterPro" id="IPR039422">
    <property type="entry name" value="MarR/SlyA-like"/>
</dbReference>
<evidence type="ECO:0000313" key="3">
    <source>
        <dbReference type="Proteomes" id="UP000185612"/>
    </source>
</evidence>
<dbReference type="PROSITE" id="PS50995">
    <property type="entry name" value="HTH_MARR_2"/>
    <property type="match status" value="1"/>
</dbReference>
<proteinExistence type="predicted"/>
<feature type="domain" description="HTH marR-type" evidence="1">
    <location>
        <begin position="18"/>
        <end position="152"/>
    </location>
</feature>
<dbReference type="PANTHER" id="PTHR33164">
    <property type="entry name" value="TRANSCRIPTIONAL REGULATOR, MARR FAMILY"/>
    <property type="match status" value="1"/>
</dbReference>
<dbReference type="GO" id="GO:0006950">
    <property type="term" value="P:response to stress"/>
    <property type="evidence" value="ECO:0007669"/>
    <property type="project" value="TreeGrafter"/>
</dbReference>
<dbReference type="Pfam" id="PF01047">
    <property type="entry name" value="MarR"/>
    <property type="match status" value="1"/>
</dbReference>
<keyword evidence="3" id="KW-1185">Reference proteome</keyword>
<organism evidence="2 3">
    <name type="scientific">Buchananella hordeovulneris</name>
    <dbReference type="NCBI Taxonomy" id="52770"/>
    <lineage>
        <taxon>Bacteria</taxon>
        <taxon>Bacillati</taxon>
        <taxon>Actinomycetota</taxon>
        <taxon>Actinomycetes</taxon>
        <taxon>Actinomycetales</taxon>
        <taxon>Actinomycetaceae</taxon>
        <taxon>Buchananella</taxon>
    </lineage>
</organism>
<dbReference type="Gene3D" id="1.10.10.10">
    <property type="entry name" value="Winged helix-like DNA-binding domain superfamily/Winged helix DNA-binding domain"/>
    <property type="match status" value="1"/>
</dbReference>
<dbReference type="EMBL" id="MQVS01000011">
    <property type="protein sequence ID" value="OKL50999.1"/>
    <property type="molecule type" value="Genomic_DNA"/>
</dbReference>
<sequence>MAAPSPASPPPAAPALAEQALPFALLVTLSSLGGLARRWLNRQADHDAGLTGPRVMLLLLLSTQPSFTMSELAELLDVTPRAITRLVDGLEEHGYVRRVRDEADRRIVHVGCAPHIRDSIRDSLSEFDARVAHLAADIDPAALRAALEVLEQFGHALREELS</sequence>
<dbReference type="InterPro" id="IPR000835">
    <property type="entry name" value="HTH_MarR-typ"/>
</dbReference>